<evidence type="ECO:0000256" key="3">
    <source>
        <dbReference type="ARBA" id="ARBA00023065"/>
    </source>
</evidence>
<reference evidence="4" key="1">
    <citation type="journal article" date="2020" name="Biotechnol. Biofuels">
        <title>New insights from the biogas microbiome by comprehensive genome-resolved metagenomics of nearly 1600 species originating from multiple anaerobic digesters.</title>
        <authorList>
            <person name="Campanaro S."/>
            <person name="Treu L."/>
            <person name="Rodriguez-R L.M."/>
            <person name="Kovalovszki A."/>
            <person name="Ziels R.M."/>
            <person name="Maus I."/>
            <person name="Zhu X."/>
            <person name="Kougias P.G."/>
            <person name="Basile A."/>
            <person name="Luo G."/>
            <person name="Schluter A."/>
            <person name="Konstantinidis K.T."/>
            <person name="Angelidaki I."/>
        </authorList>
    </citation>
    <scope>NUCLEOTIDE SEQUENCE</scope>
    <source>
        <strain evidence="4">AS06rmzACSIP_7</strain>
    </source>
</reference>
<dbReference type="EMBL" id="JAAYEE010000286">
    <property type="protein sequence ID" value="NLW36707.1"/>
    <property type="molecule type" value="Genomic_DNA"/>
</dbReference>
<dbReference type="Gene3D" id="1.10.132.50">
    <property type="entry name" value="ATP synthase (C/AC39) subunit, domain 3"/>
    <property type="match status" value="1"/>
</dbReference>
<evidence type="ECO:0000256" key="1">
    <source>
        <dbReference type="ARBA" id="ARBA00006709"/>
    </source>
</evidence>
<evidence type="ECO:0000313" key="5">
    <source>
        <dbReference type="Proteomes" id="UP000777265"/>
    </source>
</evidence>
<dbReference type="Proteomes" id="UP000777265">
    <property type="component" value="Unassembled WGS sequence"/>
</dbReference>
<dbReference type="InterPro" id="IPR036079">
    <property type="entry name" value="ATPase_csu/dsu_sf"/>
</dbReference>
<reference evidence="4" key="2">
    <citation type="submission" date="2020-01" db="EMBL/GenBank/DDBJ databases">
        <authorList>
            <person name="Campanaro S."/>
        </authorList>
    </citation>
    <scope>NUCLEOTIDE SEQUENCE</scope>
    <source>
        <strain evidence="4">AS06rmzACSIP_7</strain>
    </source>
</reference>
<dbReference type="Pfam" id="PF01992">
    <property type="entry name" value="vATP-synt_AC39"/>
    <property type="match status" value="1"/>
</dbReference>
<dbReference type="InterPro" id="IPR035067">
    <property type="entry name" value="V-type_ATPase_csu/dsu"/>
</dbReference>
<comment type="similarity">
    <text evidence="1">Belongs to the V-ATPase V0D/AC39 subunit family.</text>
</comment>
<sequence length="370" mass="41150">MRVQKTIGGSGTTSGIAWTRRIANDPDYLAARLHARRSRMAEGERLDGLCRIQNLPEFSKAIFPESEFQGTLDFQRHLVHDLIDELSRFRAYMLGPGADLIDWTLVRFQVENLKIFIRAYLKNIPAKDLEGYLISLPGEPALNTEGLAGVKSPEDLVRLVPKGVFRENLAKTLDIDRSHPRPFFLEAALDRGYFQGLIAGAERLSQEEQEIIGPMVYQEVDIFHLMLVTRGKFHYNLTPASLRLLHVPGTRISRALFTVMLNDQDLSTSVSRAAGRVFDSVPLDQGPGTGSVVADASAAEGLAWKRFLRLADLAFRRDHMGLGAIMGYAGLRRVEIANLITISEGIHSGMTAEAIRARLIPRVKAESAYV</sequence>
<dbReference type="SUPFAM" id="SSF103486">
    <property type="entry name" value="V-type ATP synthase subunit C"/>
    <property type="match status" value="1"/>
</dbReference>
<organism evidence="4 5">
    <name type="scientific">Syntrophorhabdus aromaticivorans</name>
    <dbReference type="NCBI Taxonomy" id="328301"/>
    <lineage>
        <taxon>Bacteria</taxon>
        <taxon>Pseudomonadati</taxon>
        <taxon>Thermodesulfobacteriota</taxon>
        <taxon>Syntrophorhabdia</taxon>
        <taxon>Syntrophorhabdales</taxon>
        <taxon>Syntrophorhabdaceae</taxon>
        <taxon>Syntrophorhabdus</taxon>
    </lineage>
</organism>
<name>A0A971S2V7_9BACT</name>
<dbReference type="InterPro" id="IPR050873">
    <property type="entry name" value="V-ATPase_V0D/AC39_subunit"/>
</dbReference>
<dbReference type="InterPro" id="IPR044911">
    <property type="entry name" value="V-type_ATPase_csu/dsu_dom_3"/>
</dbReference>
<dbReference type="GO" id="GO:0046961">
    <property type="term" value="F:proton-transporting ATPase activity, rotational mechanism"/>
    <property type="evidence" value="ECO:0007669"/>
    <property type="project" value="InterPro"/>
</dbReference>
<keyword evidence="3" id="KW-0406">Ion transport</keyword>
<dbReference type="Gene3D" id="1.20.1690.10">
    <property type="entry name" value="V-type ATP synthase subunit C domain"/>
    <property type="match status" value="2"/>
</dbReference>
<protein>
    <submittedName>
        <fullName evidence="4">V-type ATPase subunit</fullName>
    </submittedName>
</protein>
<dbReference type="PANTHER" id="PTHR38682">
    <property type="entry name" value="V-TYPE ATP SYNTHASE SUBUNIT C"/>
    <property type="match status" value="1"/>
</dbReference>
<evidence type="ECO:0000313" key="4">
    <source>
        <dbReference type="EMBL" id="NLW36707.1"/>
    </source>
</evidence>
<gene>
    <name evidence="4" type="ORF">GXY80_14715</name>
</gene>
<comment type="caution">
    <text evidence="4">The sequence shown here is derived from an EMBL/GenBank/DDBJ whole genome shotgun (WGS) entry which is preliminary data.</text>
</comment>
<proteinExistence type="inferred from homology"/>
<keyword evidence="2" id="KW-0813">Transport</keyword>
<dbReference type="AlphaFoldDB" id="A0A971S2V7"/>
<evidence type="ECO:0000256" key="2">
    <source>
        <dbReference type="ARBA" id="ARBA00022448"/>
    </source>
</evidence>
<dbReference type="PANTHER" id="PTHR38682:SF1">
    <property type="entry name" value="V-TYPE ATP SYNTHASE SUBUNIT C"/>
    <property type="match status" value="1"/>
</dbReference>
<accession>A0A971S2V7</accession>
<dbReference type="InterPro" id="IPR002843">
    <property type="entry name" value="ATPase_V0-cplx_csu/dsu"/>
</dbReference>